<organism evidence="2 3">
    <name type="scientific">Microbacterium saperdae</name>
    <dbReference type="NCBI Taxonomy" id="69368"/>
    <lineage>
        <taxon>Bacteria</taxon>
        <taxon>Bacillati</taxon>
        <taxon>Actinomycetota</taxon>
        <taxon>Actinomycetes</taxon>
        <taxon>Micrococcales</taxon>
        <taxon>Microbacteriaceae</taxon>
        <taxon>Microbacterium</taxon>
    </lineage>
</organism>
<dbReference type="AlphaFoldDB" id="A0A543BQX9"/>
<protein>
    <submittedName>
        <fullName evidence="2">Uncharacterized protein</fullName>
    </submittedName>
</protein>
<accession>A0A543BQX9</accession>
<comment type="caution">
    <text evidence="2">The sequence shown here is derived from an EMBL/GenBank/DDBJ whole genome shotgun (WGS) entry which is preliminary data.</text>
</comment>
<keyword evidence="3" id="KW-1185">Reference proteome</keyword>
<feature type="compositionally biased region" description="Basic residues" evidence="1">
    <location>
        <begin position="71"/>
        <end position="82"/>
    </location>
</feature>
<evidence type="ECO:0000313" key="3">
    <source>
        <dbReference type="Proteomes" id="UP000317209"/>
    </source>
</evidence>
<dbReference type="EMBL" id="VFOX01000001">
    <property type="protein sequence ID" value="TQL87233.1"/>
    <property type="molecule type" value="Genomic_DNA"/>
</dbReference>
<feature type="region of interest" description="Disordered" evidence="1">
    <location>
        <begin position="52"/>
        <end position="92"/>
    </location>
</feature>
<dbReference type="Proteomes" id="UP000317209">
    <property type="component" value="Unassembled WGS sequence"/>
</dbReference>
<reference evidence="2 3" key="1">
    <citation type="submission" date="2019-06" db="EMBL/GenBank/DDBJ databases">
        <title>Sequencing the genomes of 1000 actinobacteria strains.</title>
        <authorList>
            <person name="Klenk H.-P."/>
        </authorList>
    </citation>
    <scope>NUCLEOTIDE SEQUENCE [LARGE SCALE GENOMIC DNA]</scope>
    <source>
        <strain evidence="2 3">DSM 20169</strain>
    </source>
</reference>
<gene>
    <name evidence="2" type="ORF">FB560_2900</name>
</gene>
<name>A0A543BQX9_9MICO</name>
<feature type="compositionally biased region" description="Basic and acidic residues" evidence="1">
    <location>
        <begin position="52"/>
        <end position="62"/>
    </location>
</feature>
<sequence>MNGSTCDAHVGHTGGRQQVRGIGFRAGSAAVLVGPRERRSGVVAIASDDRSGDRLVGAKDEGSGEGAASARLHKTSRRKGTRRPALERSEGRAVVNGSYTRIDRPFASASRALAKVITSAPGAVVLVHQVHAEGITTHGARSAVALRALPGAYRFSSLAGRDNRQADDTSWRHRAACCSMPARRGRSWQAPASPVSACSRLRRLPASLADEGVMAGCSAPSAGARSRGGDHGRHYRVLAEGGERGVR</sequence>
<evidence type="ECO:0000256" key="1">
    <source>
        <dbReference type="SAM" id="MobiDB-lite"/>
    </source>
</evidence>
<proteinExistence type="predicted"/>
<evidence type="ECO:0000313" key="2">
    <source>
        <dbReference type="EMBL" id="TQL87233.1"/>
    </source>
</evidence>